<dbReference type="InParanoid" id="A0A1H9GDW2"/>
<evidence type="ECO:0000313" key="1">
    <source>
        <dbReference type="EMBL" id="SEQ48213.1"/>
    </source>
</evidence>
<keyword evidence="2" id="KW-1185">Reference proteome</keyword>
<dbReference type="EMBL" id="FOFB01000010">
    <property type="protein sequence ID" value="SEQ48213.1"/>
    <property type="molecule type" value="Genomic_DNA"/>
</dbReference>
<proteinExistence type="predicted"/>
<protein>
    <submittedName>
        <fullName evidence="1">Uncharacterized protein</fullName>
    </submittedName>
</protein>
<gene>
    <name evidence="1" type="ORF">SAMN05444359_110139</name>
</gene>
<organism evidence="1 2">
    <name type="scientific">Neolewinella agarilytica</name>
    <dbReference type="NCBI Taxonomy" id="478744"/>
    <lineage>
        <taxon>Bacteria</taxon>
        <taxon>Pseudomonadati</taxon>
        <taxon>Bacteroidota</taxon>
        <taxon>Saprospiria</taxon>
        <taxon>Saprospirales</taxon>
        <taxon>Lewinellaceae</taxon>
        <taxon>Neolewinella</taxon>
    </lineage>
</organism>
<dbReference type="STRING" id="478744.SAMN05444359_110139"/>
<reference evidence="2" key="1">
    <citation type="submission" date="2016-10" db="EMBL/GenBank/DDBJ databases">
        <authorList>
            <person name="Varghese N."/>
            <person name="Submissions S."/>
        </authorList>
    </citation>
    <scope>NUCLEOTIDE SEQUENCE [LARGE SCALE GENOMIC DNA]</scope>
    <source>
        <strain evidence="2">DSM 24740</strain>
    </source>
</reference>
<dbReference type="AlphaFoldDB" id="A0A1H9GDW2"/>
<accession>A0A1H9GDW2</accession>
<evidence type="ECO:0000313" key="2">
    <source>
        <dbReference type="Proteomes" id="UP000199021"/>
    </source>
</evidence>
<sequence>MLKLGKAADIPERMACFTSKEISLRVGCHVLTAEQKPGKIAMFPFLSRPDSDIWDFQPH</sequence>
<dbReference type="Proteomes" id="UP000199021">
    <property type="component" value="Unassembled WGS sequence"/>
</dbReference>
<name>A0A1H9GDW2_9BACT</name>